<evidence type="ECO:0000256" key="1">
    <source>
        <dbReference type="ARBA" id="ARBA00023157"/>
    </source>
</evidence>
<dbReference type="GO" id="GO:0016020">
    <property type="term" value="C:membrane"/>
    <property type="evidence" value="ECO:0007669"/>
    <property type="project" value="InterPro"/>
</dbReference>
<dbReference type="InterPro" id="IPR036772">
    <property type="entry name" value="SRCR-like_dom_sf"/>
</dbReference>
<accession>A0A9D4HNV2</accession>
<dbReference type="FunFam" id="3.10.250.10:FF:000011">
    <property type="entry name" value="Scavenger receptor class A member 5"/>
    <property type="match status" value="1"/>
</dbReference>
<feature type="domain" description="SRCR" evidence="5">
    <location>
        <begin position="27"/>
        <end position="125"/>
    </location>
</feature>
<evidence type="ECO:0000256" key="4">
    <source>
        <dbReference type="SAM" id="SignalP"/>
    </source>
</evidence>
<dbReference type="PANTHER" id="PTHR45817">
    <property type="entry name" value="LYSYL OXIDASE-LIKE-RELATED"/>
    <property type="match status" value="1"/>
</dbReference>
<organism evidence="6 7">
    <name type="scientific">Dreissena polymorpha</name>
    <name type="common">Zebra mussel</name>
    <name type="synonym">Mytilus polymorpha</name>
    <dbReference type="NCBI Taxonomy" id="45954"/>
    <lineage>
        <taxon>Eukaryota</taxon>
        <taxon>Metazoa</taxon>
        <taxon>Spiralia</taxon>
        <taxon>Lophotrochozoa</taxon>
        <taxon>Mollusca</taxon>
        <taxon>Bivalvia</taxon>
        <taxon>Autobranchia</taxon>
        <taxon>Heteroconchia</taxon>
        <taxon>Euheterodonta</taxon>
        <taxon>Imparidentia</taxon>
        <taxon>Neoheterodontei</taxon>
        <taxon>Myida</taxon>
        <taxon>Dreissenoidea</taxon>
        <taxon>Dreissenidae</taxon>
        <taxon>Dreissena</taxon>
    </lineage>
</organism>
<comment type="caution">
    <text evidence="3">Lacks conserved residue(s) required for the propagation of feature annotation.</text>
</comment>
<dbReference type="InterPro" id="IPR001190">
    <property type="entry name" value="SRCR"/>
</dbReference>
<dbReference type="SUPFAM" id="SSF56487">
    <property type="entry name" value="SRCR-like"/>
    <property type="match status" value="1"/>
</dbReference>
<reference evidence="6" key="1">
    <citation type="journal article" date="2019" name="bioRxiv">
        <title>The Genome of the Zebra Mussel, Dreissena polymorpha: A Resource for Invasive Species Research.</title>
        <authorList>
            <person name="McCartney M.A."/>
            <person name="Auch B."/>
            <person name="Kono T."/>
            <person name="Mallez S."/>
            <person name="Zhang Y."/>
            <person name="Obille A."/>
            <person name="Becker A."/>
            <person name="Abrahante J.E."/>
            <person name="Garbe J."/>
            <person name="Badalamenti J.P."/>
            <person name="Herman A."/>
            <person name="Mangelson H."/>
            <person name="Liachko I."/>
            <person name="Sullivan S."/>
            <person name="Sone E.D."/>
            <person name="Koren S."/>
            <person name="Silverstein K.A.T."/>
            <person name="Beckman K.B."/>
            <person name="Gohl D.M."/>
        </authorList>
    </citation>
    <scope>NUCLEOTIDE SEQUENCE</scope>
    <source>
        <strain evidence="6">Duluth1</strain>
        <tissue evidence="6">Whole animal</tissue>
    </source>
</reference>
<gene>
    <name evidence="6" type="ORF">DPMN_051299</name>
</gene>
<keyword evidence="1 3" id="KW-1015">Disulfide bond</keyword>
<feature type="chain" id="PRO_5039535601" description="SRCR domain-containing protein" evidence="4">
    <location>
        <begin position="19"/>
        <end position="135"/>
    </location>
</feature>
<dbReference type="PRINTS" id="PR00258">
    <property type="entry name" value="SPERACTRCPTR"/>
</dbReference>
<feature type="disulfide bond" evidence="3">
    <location>
        <begin position="94"/>
        <end position="104"/>
    </location>
</feature>
<evidence type="ECO:0000313" key="6">
    <source>
        <dbReference type="EMBL" id="KAH3725455.1"/>
    </source>
</evidence>
<dbReference type="Proteomes" id="UP000828390">
    <property type="component" value="Unassembled WGS sequence"/>
</dbReference>
<keyword evidence="4" id="KW-0732">Signal</keyword>
<sequence length="135" mass="14352">MWTILIQLVLCCIQGFAGTTTVPPVTVRLAGGGNSWGRVEVLHDDFWGTVCDDNADIHFANVLCKELGMSNGTILHLGDYADGSGKIWLDDVTCTGTESSIVNCTHNGWGVTNCVHEEDVGVLCGDAECGLPPDN</sequence>
<dbReference type="AlphaFoldDB" id="A0A9D4HNV2"/>
<dbReference type="SMART" id="SM00202">
    <property type="entry name" value="SR"/>
    <property type="match status" value="1"/>
</dbReference>
<comment type="caution">
    <text evidence="6">The sequence shown here is derived from an EMBL/GenBank/DDBJ whole genome shotgun (WGS) entry which is preliminary data.</text>
</comment>
<dbReference type="Pfam" id="PF00530">
    <property type="entry name" value="SRCR"/>
    <property type="match status" value="1"/>
</dbReference>
<evidence type="ECO:0000259" key="5">
    <source>
        <dbReference type="PROSITE" id="PS50287"/>
    </source>
</evidence>
<reference evidence="6" key="2">
    <citation type="submission" date="2020-11" db="EMBL/GenBank/DDBJ databases">
        <authorList>
            <person name="McCartney M.A."/>
            <person name="Auch B."/>
            <person name="Kono T."/>
            <person name="Mallez S."/>
            <person name="Becker A."/>
            <person name="Gohl D.M."/>
            <person name="Silverstein K.A.T."/>
            <person name="Koren S."/>
            <person name="Bechman K.B."/>
            <person name="Herman A."/>
            <person name="Abrahante J.E."/>
            <person name="Garbe J."/>
        </authorList>
    </citation>
    <scope>NUCLEOTIDE SEQUENCE</scope>
    <source>
        <strain evidence="6">Duluth1</strain>
        <tissue evidence="6">Whole animal</tissue>
    </source>
</reference>
<evidence type="ECO:0000256" key="2">
    <source>
        <dbReference type="ARBA" id="ARBA00023180"/>
    </source>
</evidence>
<evidence type="ECO:0000313" key="7">
    <source>
        <dbReference type="Proteomes" id="UP000828390"/>
    </source>
</evidence>
<protein>
    <recommendedName>
        <fullName evidence="5">SRCR domain-containing protein</fullName>
    </recommendedName>
</protein>
<keyword evidence="7" id="KW-1185">Reference proteome</keyword>
<dbReference type="EMBL" id="JAIWYP010000012">
    <property type="protein sequence ID" value="KAH3725455.1"/>
    <property type="molecule type" value="Genomic_DNA"/>
</dbReference>
<feature type="signal peptide" evidence="4">
    <location>
        <begin position="1"/>
        <end position="18"/>
    </location>
</feature>
<dbReference type="GO" id="GO:0004720">
    <property type="term" value="F:protein-lysine 6-oxidase activity"/>
    <property type="evidence" value="ECO:0007669"/>
    <property type="project" value="TreeGrafter"/>
</dbReference>
<proteinExistence type="predicted"/>
<dbReference type="PANTHER" id="PTHR45817:SF4">
    <property type="entry name" value="LYSYL OXIDASE-LIKE-RELATED"/>
    <property type="match status" value="1"/>
</dbReference>
<dbReference type="GO" id="GO:0005615">
    <property type="term" value="C:extracellular space"/>
    <property type="evidence" value="ECO:0007669"/>
    <property type="project" value="TreeGrafter"/>
</dbReference>
<dbReference type="Gene3D" id="3.10.250.10">
    <property type="entry name" value="SRCR-like domain"/>
    <property type="match status" value="1"/>
</dbReference>
<dbReference type="PROSITE" id="PS50287">
    <property type="entry name" value="SRCR_2"/>
    <property type="match status" value="1"/>
</dbReference>
<evidence type="ECO:0000256" key="3">
    <source>
        <dbReference type="PROSITE-ProRule" id="PRU00196"/>
    </source>
</evidence>
<name>A0A9D4HNV2_DREPO</name>
<keyword evidence="2" id="KW-0325">Glycoprotein</keyword>
<dbReference type="InterPro" id="IPR050912">
    <property type="entry name" value="LOX-like_protein"/>
</dbReference>